<gene>
    <name evidence="1" type="ORF">PFISCL1PPCAC_12033</name>
</gene>
<protein>
    <submittedName>
        <fullName evidence="1">Uncharacterized protein</fullName>
    </submittedName>
</protein>
<organism evidence="1 2">
    <name type="scientific">Pristionchus fissidentatus</name>
    <dbReference type="NCBI Taxonomy" id="1538716"/>
    <lineage>
        <taxon>Eukaryota</taxon>
        <taxon>Metazoa</taxon>
        <taxon>Ecdysozoa</taxon>
        <taxon>Nematoda</taxon>
        <taxon>Chromadorea</taxon>
        <taxon>Rhabditida</taxon>
        <taxon>Rhabditina</taxon>
        <taxon>Diplogasteromorpha</taxon>
        <taxon>Diplogasteroidea</taxon>
        <taxon>Neodiplogasteridae</taxon>
        <taxon>Pristionchus</taxon>
    </lineage>
</organism>
<proteinExistence type="predicted"/>
<sequence>AFSCKRIARLDREAGGRTKRRLRVTSPNIQLNGVDENKYLNLLPTFKTVAFKYLQTKLYAANNRYYLEFLDALIGRRNLSLSYSHFKWIRNSTTSDARL</sequence>
<dbReference type="EMBL" id="BTSY01000003">
    <property type="protein sequence ID" value="GMT20736.1"/>
    <property type="molecule type" value="Genomic_DNA"/>
</dbReference>
<reference evidence="1" key="1">
    <citation type="submission" date="2023-10" db="EMBL/GenBank/DDBJ databases">
        <title>Genome assembly of Pristionchus species.</title>
        <authorList>
            <person name="Yoshida K."/>
            <person name="Sommer R.J."/>
        </authorList>
    </citation>
    <scope>NUCLEOTIDE SEQUENCE</scope>
    <source>
        <strain evidence="1">RS5133</strain>
    </source>
</reference>
<accession>A0AAV5VQ95</accession>
<evidence type="ECO:0000313" key="2">
    <source>
        <dbReference type="Proteomes" id="UP001432322"/>
    </source>
</evidence>
<dbReference type="AlphaFoldDB" id="A0AAV5VQ95"/>
<comment type="caution">
    <text evidence="1">The sequence shown here is derived from an EMBL/GenBank/DDBJ whole genome shotgun (WGS) entry which is preliminary data.</text>
</comment>
<feature type="non-terminal residue" evidence="1">
    <location>
        <position position="1"/>
    </location>
</feature>
<feature type="non-terminal residue" evidence="1">
    <location>
        <position position="99"/>
    </location>
</feature>
<keyword evidence="2" id="KW-1185">Reference proteome</keyword>
<name>A0AAV5VQ95_9BILA</name>
<dbReference type="Proteomes" id="UP001432322">
    <property type="component" value="Unassembled WGS sequence"/>
</dbReference>
<evidence type="ECO:0000313" key="1">
    <source>
        <dbReference type="EMBL" id="GMT20736.1"/>
    </source>
</evidence>